<dbReference type="GeneID" id="108452199"/>
<dbReference type="CDD" id="cd00831">
    <property type="entry name" value="CHS_like"/>
    <property type="match status" value="1"/>
</dbReference>
<comment type="similarity">
    <text evidence="3 10">Belongs to the thiolase-like superfamily. Chalcone/stilbene synthases family.</text>
</comment>
<dbReference type="Pfam" id="PF08541">
    <property type="entry name" value="ACP_syn_III_C"/>
    <property type="match status" value="1"/>
</dbReference>
<evidence type="ECO:0000313" key="16">
    <source>
        <dbReference type="Proteomes" id="UP001358586"/>
    </source>
</evidence>
<evidence type="ECO:0000256" key="7">
    <source>
        <dbReference type="ARBA" id="ARBA00023136"/>
    </source>
</evidence>
<reference evidence="15 16" key="3">
    <citation type="submission" date="2023-03" db="EMBL/GenBank/DDBJ databases">
        <title>WGS of Gossypium arboreum.</title>
        <authorList>
            <person name="Yu D."/>
        </authorList>
    </citation>
    <scope>NUCLEOTIDE SEQUENCE [LARGE SCALE GENOMIC DNA]</scope>
    <source>
        <tissue evidence="15">Leaf</tissue>
    </source>
</reference>
<dbReference type="GO" id="GO:0016020">
    <property type="term" value="C:membrane"/>
    <property type="evidence" value="ECO:0007669"/>
    <property type="project" value="UniProtKB-SubCell"/>
</dbReference>
<comment type="pathway">
    <text evidence="2 10">Lipid metabolism; fatty acid biosynthesis.</text>
</comment>
<dbReference type="GO" id="GO:0009922">
    <property type="term" value="F:fatty acid elongase activity"/>
    <property type="evidence" value="ECO:0007669"/>
    <property type="project" value="UniProtKB-EC"/>
</dbReference>
<keyword evidence="7 11" id="KW-0472">Membrane</keyword>
<feature type="transmembrane region" description="Helical" evidence="11">
    <location>
        <begin position="20"/>
        <end position="40"/>
    </location>
</feature>
<keyword evidence="4 10" id="KW-0808">Transferase</keyword>
<evidence type="ECO:0000256" key="4">
    <source>
        <dbReference type="ARBA" id="ARBA00022679"/>
    </source>
</evidence>
<evidence type="ECO:0000256" key="2">
    <source>
        <dbReference type="ARBA" id="ARBA00005194"/>
    </source>
</evidence>
<comment type="catalytic activity">
    <reaction evidence="9">
        <text>a very-long-chain acyl-CoA + malonyl-CoA + H(+) = a very-long-chain 3-oxoacyl-CoA + CO2 + CoA</text>
        <dbReference type="Rhea" id="RHEA:32727"/>
        <dbReference type="ChEBI" id="CHEBI:15378"/>
        <dbReference type="ChEBI" id="CHEBI:16526"/>
        <dbReference type="ChEBI" id="CHEBI:57287"/>
        <dbReference type="ChEBI" id="CHEBI:57384"/>
        <dbReference type="ChEBI" id="CHEBI:90725"/>
        <dbReference type="ChEBI" id="CHEBI:90736"/>
        <dbReference type="EC" id="2.3.1.199"/>
    </reaction>
</comment>
<dbReference type="AlphaFoldDB" id="A0A0P0GEN2"/>
<dbReference type="FunFam" id="3.40.47.10:FF:000028">
    <property type="entry name" value="3-ketoacyl-CoA synthase"/>
    <property type="match status" value="1"/>
</dbReference>
<dbReference type="OMA" id="WSAMIAN"/>
<dbReference type="KEGG" id="gab:108452199"/>
<dbReference type="GO" id="GO:0006633">
    <property type="term" value="P:fatty acid biosynthetic process"/>
    <property type="evidence" value="ECO:0007669"/>
    <property type="project" value="UniProtKB-UniPathway"/>
</dbReference>
<dbReference type="OrthoDB" id="960294at2759"/>
<organism evidence="14">
    <name type="scientific">Gossypium arboreum</name>
    <name type="common">Tree cotton</name>
    <name type="synonym">Gossypium nanking</name>
    <dbReference type="NCBI Taxonomy" id="29729"/>
    <lineage>
        <taxon>Eukaryota</taxon>
        <taxon>Viridiplantae</taxon>
        <taxon>Streptophyta</taxon>
        <taxon>Embryophyta</taxon>
        <taxon>Tracheophyta</taxon>
        <taxon>Spermatophyta</taxon>
        <taxon>Magnoliopsida</taxon>
        <taxon>eudicotyledons</taxon>
        <taxon>Gunneridae</taxon>
        <taxon>Pentapetalae</taxon>
        <taxon>rosids</taxon>
        <taxon>malvids</taxon>
        <taxon>Malvales</taxon>
        <taxon>Malvaceae</taxon>
        <taxon>Malvoideae</taxon>
        <taxon>Gossypium</taxon>
    </lineage>
</organism>
<dbReference type="Proteomes" id="UP001358586">
    <property type="component" value="Chromosome 9"/>
</dbReference>
<gene>
    <name evidence="14" type="primary">KCS39</name>
    <name evidence="15" type="ORF">PVK06_030727</name>
</gene>
<evidence type="ECO:0000256" key="3">
    <source>
        <dbReference type="ARBA" id="ARBA00005531"/>
    </source>
</evidence>
<dbReference type="Pfam" id="PF08392">
    <property type="entry name" value="FAE1_CUT1_RppA"/>
    <property type="match status" value="1"/>
</dbReference>
<dbReference type="EMBL" id="JARKNE010000009">
    <property type="protein sequence ID" value="KAK5803086.1"/>
    <property type="molecule type" value="Genomic_DNA"/>
</dbReference>
<accession>A0A0P0GEN2</accession>
<evidence type="ECO:0000259" key="12">
    <source>
        <dbReference type="Pfam" id="PF08392"/>
    </source>
</evidence>
<comment type="subcellular location">
    <subcellularLocation>
        <location evidence="1">Membrane</location>
    </subcellularLocation>
</comment>
<dbReference type="InterPro" id="IPR013601">
    <property type="entry name" value="FAE1_typ3_polyketide_synth"/>
</dbReference>
<evidence type="ECO:0000256" key="9">
    <source>
        <dbReference type="ARBA" id="ARBA00047375"/>
    </source>
</evidence>
<reference evidence="14" key="1">
    <citation type="journal article" date="2015" name="J. Integr. Plant Biol.">
        <title>Genome-scale analysis of the cotton KCS gene family revealed a binary mode of action for GA regulated fiber growth.</title>
        <authorList>
            <person name="Xiao G.H."/>
            <person name="Wang K."/>
            <person name="Huang G."/>
            <person name="Zhu Y.X."/>
        </authorList>
    </citation>
    <scope>NUCLEOTIDE SEQUENCE</scope>
</reference>
<evidence type="ECO:0000256" key="8">
    <source>
        <dbReference type="ARBA" id="ARBA00023315"/>
    </source>
</evidence>
<feature type="domain" description="FAE" evidence="12">
    <location>
        <begin position="69"/>
        <end position="357"/>
    </location>
</feature>
<dbReference type="InterPro" id="IPR016039">
    <property type="entry name" value="Thiolase-like"/>
</dbReference>
<feature type="domain" description="Beta-ketoacyl-[acyl-carrier-protein] synthase III C-terminal" evidence="13">
    <location>
        <begin position="375"/>
        <end position="455"/>
    </location>
</feature>
<protein>
    <recommendedName>
        <fullName evidence="10">3-ketoacyl-CoA synthase</fullName>
        <ecNumber evidence="10">2.3.1.-</ecNumber>
    </recommendedName>
</protein>
<dbReference type="SUPFAM" id="SSF53901">
    <property type="entry name" value="Thiolase-like"/>
    <property type="match status" value="2"/>
</dbReference>
<evidence type="ECO:0000256" key="10">
    <source>
        <dbReference type="PIRNR" id="PIRNR036417"/>
    </source>
</evidence>
<dbReference type="InterPro" id="IPR013747">
    <property type="entry name" value="ACP_syn_III_C"/>
</dbReference>
<keyword evidence="5 11" id="KW-0812">Transmembrane</keyword>
<keyword evidence="16" id="KW-1185">Reference proteome</keyword>
<keyword evidence="6 11" id="KW-1133">Transmembrane helix</keyword>
<dbReference type="EC" id="2.3.1.-" evidence="10"/>
<dbReference type="InterPro" id="IPR012392">
    <property type="entry name" value="3-ktacl-CoA_syn"/>
</dbReference>
<dbReference type="UniPathway" id="UPA00094"/>
<dbReference type="PANTHER" id="PTHR31561">
    <property type="entry name" value="3-KETOACYL-COA SYNTHASE"/>
    <property type="match status" value="1"/>
</dbReference>
<feature type="transmembrane region" description="Helical" evidence="11">
    <location>
        <begin position="52"/>
        <end position="70"/>
    </location>
</feature>
<evidence type="ECO:0000256" key="5">
    <source>
        <dbReference type="ARBA" id="ARBA00022692"/>
    </source>
</evidence>
<name>A0A0P0GEN2_GOSAR</name>
<evidence type="ECO:0000256" key="11">
    <source>
        <dbReference type="SAM" id="Phobius"/>
    </source>
</evidence>
<evidence type="ECO:0000313" key="14">
    <source>
        <dbReference type="EMBL" id="ALJ55541.1"/>
    </source>
</evidence>
<keyword evidence="8 10" id="KW-0012">Acyltransferase</keyword>
<evidence type="ECO:0000256" key="1">
    <source>
        <dbReference type="ARBA" id="ARBA00004370"/>
    </source>
</evidence>
<evidence type="ECO:0000259" key="13">
    <source>
        <dbReference type="Pfam" id="PF08541"/>
    </source>
</evidence>
<dbReference type="EMBL" id="KT625674">
    <property type="protein sequence ID" value="ALJ55541.1"/>
    <property type="molecule type" value="Genomic_DNA"/>
</dbReference>
<sequence>MNPENEHDPQNNFKFKLKALNLLFLAFFAIILDPFCTFSIHDLVHIIRHENLKTITISSFSLIFLATLYFRNRRRKVYLLNFACYKPKPDQRCSKERIMKIFAGTGKFTEESLAFQKKIMEKSGVGDKTYVPRDMMAVPVKKGIAAAKKETEEVIFGAIEEVLEKSGMKSKDIGILVVNSSVFNPVPSWSAMIANRFKLRHDVLSYSLGGMGCSAGVIAIDVAKQLLQVHPRTYALVVSAENVTKDSYLGNNRAMLLSNTLFRVGGAAILLSNHPSDHYRSKYELVHTLRTHEGGNDASYKCVHEEEDEQGNIGIALSKNLMAVAGEALKANISTLAPFVLPWSELLLVVTSLVARKFFTKKVKPYIPNFKLAFEHFCIHAGGKAVLDELQKSLNLGEWQMEPSRMTLYRFGNTSSSSLWYELAYSEAKGRINNGDRVWQIGFGSGFKCNSMVWKALKNIHPLVEKNPWMDEIHDFPVILPKHEPLSSSTI</sequence>
<reference evidence="14" key="2">
    <citation type="submission" date="2015-08" db="EMBL/GenBank/DDBJ databases">
        <authorList>
            <person name="Babu N.S."/>
            <person name="Beckwith C.J."/>
            <person name="Beseler K.G."/>
            <person name="Brison A."/>
            <person name="Carone J.V."/>
            <person name="Caskin T.P."/>
            <person name="Diamond M."/>
            <person name="Durham M.E."/>
            <person name="Foxe J.M."/>
            <person name="Go M."/>
            <person name="Henderson B.A."/>
            <person name="Jones I.B."/>
            <person name="McGettigan J.A."/>
            <person name="Micheletti S.J."/>
            <person name="Nasrallah M.E."/>
            <person name="Ortiz D."/>
            <person name="Piller C.R."/>
            <person name="Privatt S.R."/>
            <person name="Schneider S.L."/>
            <person name="Sharp S."/>
            <person name="Smith T.C."/>
            <person name="Stanton J.D."/>
            <person name="Ullery H.E."/>
            <person name="Wilson R.J."/>
            <person name="Serrano M.G."/>
            <person name="Buck G."/>
            <person name="Lee V."/>
            <person name="Wang Y."/>
            <person name="Carvalho R."/>
            <person name="Voegtly L."/>
            <person name="Shi R."/>
            <person name="Duckworth R."/>
            <person name="Johnson A."/>
            <person name="Loviza R."/>
            <person name="Walstead R."/>
            <person name="Shah Z."/>
            <person name="Kiflezghi M."/>
            <person name="Wade K."/>
            <person name="Ball S.L."/>
            <person name="Bradley K.W."/>
            <person name="Asai D.J."/>
            <person name="Bowman C.A."/>
            <person name="Russell D.A."/>
            <person name="Pope W.H."/>
            <person name="Jacobs-Sera D."/>
            <person name="Hendrix R.W."/>
            <person name="Hatfull G.F."/>
        </authorList>
    </citation>
    <scope>NUCLEOTIDE SEQUENCE</scope>
</reference>
<dbReference type="Gene3D" id="3.40.47.10">
    <property type="match status" value="1"/>
</dbReference>
<proteinExistence type="inferred from homology"/>
<dbReference type="PIRSF" id="PIRSF036417">
    <property type="entry name" value="3-ktacl-CoA_syn"/>
    <property type="match status" value="1"/>
</dbReference>
<evidence type="ECO:0000256" key="6">
    <source>
        <dbReference type="ARBA" id="ARBA00022989"/>
    </source>
</evidence>
<evidence type="ECO:0000313" key="15">
    <source>
        <dbReference type="EMBL" id="KAK5803086.1"/>
    </source>
</evidence>